<dbReference type="GO" id="GO:0006526">
    <property type="term" value="P:L-arginine biosynthetic process"/>
    <property type="evidence" value="ECO:0007669"/>
    <property type="project" value="TreeGrafter"/>
</dbReference>
<dbReference type="GO" id="GO:0009014">
    <property type="term" value="F:succinyl-diaminopimelate desuccinylase activity"/>
    <property type="evidence" value="ECO:0007669"/>
    <property type="project" value="UniProtKB-UniRule"/>
</dbReference>
<dbReference type="PANTHER" id="PTHR43808:SF31">
    <property type="entry name" value="N-ACETYL-L-CITRULLINE DEACETYLASE"/>
    <property type="match status" value="1"/>
</dbReference>
<feature type="binding site" evidence="15">
    <location>
        <position position="75"/>
    </location>
    <ligand>
        <name>Zn(2+)</name>
        <dbReference type="ChEBI" id="CHEBI:29105"/>
        <label>1</label>
    </ligand>
</feature>
<keyword evidence="12 15" id="KW-0170">Cobalt</keyword>
<evidence type="ECO:0000256" key="4">
    <source>
        <dbReference type="ARBA" id="ARBA00011921"/>
    </source>
</evidence>
<dbReference type="SUPFAM" id="SSF55031">
    <property type="entry name" value="Bacterial exopeptidase dimerisation domain"/>
    <property type="match status" value="1"/>
</dbReference>
<dbReference type="GO" id="GO:0009089">
    <property type="term" value="P:lysine biosynthetic process via diaminopimelate"/>
    <property type="evidence" value="ECO:0007669"/>
    <property type="project" value="UniProtKB-UniRule"/>
</dbReference>
<evidence type="ECO:0000256" key="6">
    <source>
        <dbReference type="ARBA" id="ARBA00022605"/>
    </source>
</evidence>
<feature type="active site" evidence="15">
    <location>
        <position position="77"/>
    </location>
</feature>
<evidence type="ECO:0000256" key="14">
    <source>
        <dbReference type="ARBA" id="ARBA00051301"/>
    </source>
</evidence>
<accession>A0A1G6E5Q5</accession>
<comment type="catalytic activity">
    <reaction evidence="14 15">
        <text>N-succinyl-(2S,6S)-2,6-diaminopimelate + H2O = (2S,6S)-2,6-diaminopimelate + succinate</text>
        <dbReference type="Rhea" id="RHEA:22608"/>
        <dbReference type="ChEBI" id="CHEBI:15377"/>
        <dbReference type="ChEBI" id="CHEBI:30031"/>
        <dbReference type="ChEBI" id="CHEBI:57609"/>
        <dbReference type="ChEBI" id="CHEBI:58087"/>
        <dbReference type="EC" id="3.5.1.18"/>
    </reaction>
</comment>
<dbReference type="Proteomes" id="UP000199071">
    <property type="component" value="Unassembled WGS sequence"/>
</dbReference>
<keyword evidence="8 15" id="KW-0378">Hydrolase</keyword>
<feature type="binding site" evidence="15">
    <location>
        <position position="108"/>
    </location>
    <ligand>
        <name>Zn(2+)</name>
        <dbReference type="ChEBI" id="CHEBI:29105"/>
        <label>2</label>
    </ligand>
</feature>
<protein>
    <recommendedName>
        <fullName evidence="5 15">Succinyl-diaminopimelate desuccinylase</fullName>
        <shortName evidence="15">SDAP desuccinylase</shortName>
        <ecNumber evidence="4 15">3.5.1.18</ecNumber>
    </recommendedName>
    <alternativeName>
        <fullName evidence="13 15">N-succinyl-LL-2,6-diaminoheptanedioate amidohydrolase</fullName>
    </alternativeName>
</protein>
<dbReference type="PROSITE" id="PS00759">
    <property type="entry name" value="ARGE_DAPE_CPG2_2"/>
    <property type="match status" value="1"/>
</dbReference>
<dbReference type="Pfam" id="PF01546">
    <property type="entry name" value="Peptidase_M20"/>
    <property type="match status" value="1"/>
</dbReference>
<evidence type="ECO:0000256" key="12">
    <source>
        <dbReference type="ARBA" id="ARBA00023285"/>
    </source>
</evidence>
<evidence type="ECO:0000259" key="16">
    <source>
        <dbReference type="Pfam" id="PF07687"/>
    </source>
</evidence>
<dbReference type="GO" id="GO:0008777">
    <property type="term" value="F:acetylornithine deacetylase activity"/>
    <property type="evidence" value="ECO:0007669"/>
    <property type="project" value="TreeGrafter"/>
</dbReference>
<comment type="function">
    <text evidence="15">Catalyzes the hydrolysis of N-succinyl-L,L-diaminopimelic acid (SDAP), forming succinate and LL-2,6-diaminopimelate (DAP), an intermediate involved in the bacterial biosynthesis of lysine and meso-diaminopimelic acid, an essential component of bacterial cell walls.</text>
</comment>
<comment type="cofactor">
    <cofactor evidence="15">
        <name>Zn(2+)</name>
        <dbReference type="ChEBI" id="CHEBI:29105"/>
    </cofactor>
    <cofactor evidence="15">
        <name>Co(2+)</name>
        <dbReference type="ChEBI" id="CHEBI:48828"/>
    </cofactor>
    <text evidence="15">Binds 2 Zn(2+) or Co(2+) ions per subunit.</text>
</comment>
<comment type="similarity">
    <text evidence="2 15">Belongs to the peptidase M20A family. DapE subfamily.</text>
</comment>
<dbReference type="SUPFAM" id="SSF53187">
    <property type="entry name" value="Zn-dependent exopeptidases"/>
    <property type="match status" value="1"/>
</dbReference>
<dbReference type="Pfam" id="PF07687">
    <property type="entry name" value="M20_dimer"/>
    <property type="match status" value="1"/>
</dbReference>
<keyword evidence="7 15" id="KW-0479">Metal-binding</keyword>
<dbReference type="STRING" id="665467.SAMN02982931_04160"/>
<keyword evidence="10 15" id="KW-0220">Diaminopimelate biosynthesis</keyword>
<feature type="binding site" evidence="15">
    <location>
        <position position="108"/>
    </location>
    <ligand>
        <name>Zn(2+)</name>
        <dbReference type="ChEBI" id="CHEBI:29105"/>
        <label>1</label>
    </ligand>
</feature>
<keyword evidence="18" id="KW-1185">Reference proteome</keyword>
<evidence type="ECO:0000256" key="8">
    <source>
        <dbReference type="ARBA" id="ARBA00022801"/>
    </source>
</evidence>
<evidence type="ECO:0000256" key="5">
    <source>
        <dbReference type="ARBA" id="ARBA00022391"/>
    </source>
</evidence>
<feature type="binding site" evidence="15">
    <location>
        <position position="170"/>
    </location>
    <ligand>
        <name>Zn(2+)</name>
        <dbReference type="ChEBI" id="CHEBI:29105"/>
        <label>1</label>
    </ligand>
</feature>
<evidence type="ECO:0000256" key="9">
    <source>
        <dbReference type="ARBA" id="ARBA00022833"/>
    </source>
</evidence>
<proteinExistence type="inferred from homology"/>
<dbReference type="InterPro" id="IPR050072">
    <property type="entry name" value="Peptidase_M20A"/>
</dbReference>
<dbReference type="InterPro" id="IPR005941">
    <property type="entry name" value="DapE_proteobac"/>
</dbReference>
<dbReference type="InterPro" id="IPR001261">
    <property type="entry name" value="ArgE/DapE_CS"/>
</dbReference>
<gene>
    <name evidence="15" type="primary">dapE</name>
    <name evidence="17" type="ORF">SAMN02982931_04160</name>
</gene>
<name>A0A1G6E5Q5_9HYPH</name>
<evidence type="ECO:0000256" key="11">
    <source>
        <dbReference type="ARBA" id="ARBA00023154"/>
    </source>
</evidence>
<evidence type="ECO:0000313" key="18">
    <source>
        <dbReference type="Proteomes" id="UP000199071"/>
    </source>
</evidence>
<dbReference type="RefSeq" id="WP_090879595.1">
    <property type="nucleotide sequence ID" value="NZ_FMXQ01000010.1"/>
</dbReference>
<dbReference type="OrthoDB" id="9809784at2"/>
<evidence type="ECO:0000256" key="7">
    <source>
        <dbReference type="ARBA" id="ARBA00022723"/>
    </source>
</evidence>
<dbReference type="InterPro" id="IPR036264">
    <property type="entry name" value="Bact_exopeptidase_dim_dom"/>
</dbReference>
<evidence type="ECO:0000256" key="13">
    <source>
        <dbReference type="ARBA" id="ARBA00031891"/>
    </source>
</evidence>
<dbReference type="EC" id="3.5.1.18" evidence="4 15"/>
<sequence length="390" mass="41156">MTQFPIDPVACLKSLVACPSVTPAEGGALSRLAETLGGLGFATERLVFSEPGTPDVENLFATIGDGGRHLVFAGHTDVVPVGDEMRWTHPPFAAEIADGALYGRGAVDMKGGIAAFVAAASGFLAADGPAGTLSLLITGDEEGPAINGTVKLLDWALAKGHRFDAALVGEPTSAARLGDTVKIGRRGSMSGTIRVPGRQGHVAYPHLADNPVPVLVRILHRLSSLTLDEGTDGFQPSNLEITSVDVGNQAFNVIPGEARARFNIRFNDRWSVADLTDFLRAEIAAAADGTIHELDIVQRPSEWFLTRSDALIGPLSAAIRDVTGETPALTTGGGTSDARFFKDVCPVVEFGLVGDTMHQVDERVPIDDLTRLATIYRGFLDRYFASAADA</sequence>
<dbReference type="UniPathway" id="UPA00034">
    <property type="reaction ID" value="UER00021"/>
</dbReference>
<evidence type="ECO:0000256" key="3">
    <source>
        <dbReference type="ARBA" id="ARBA00011738"/>
    </source>
</evidence>
<feature type="active site" description="Proton acceptor" evidence="15">
    <location>
        <position position="141"/>
    </location>
</feature>
<dbReference type="EMBL" id="FMXQ01000010">
    <property type="protein sequence ID" value="SDB52794.1"/>
    <property type="molecule type" value="Genomic_DNA"/>
</dbReference>
<dbReference type="CDD" id="cd03891">
    <property type="entry name" value="M20_DapE_proteobac"/>
    <property type="match status" value="1"/>
</dbReference>
<feature type="binding site" evidence="15">
    <location>
        <position position="142"/>
    </location>
    <ligand>
        <name>Zn(2+)</name>
        <dbReference type="ChEBI" id="CHEBI:29105"/>
        <label>2</label>
    </ligand>
</feature>
<dbReference type="InterPro" id="IPR002933">
    <property type="entry name" value="Peptidase_M20"/>
</dbReference>
<dbReference type="GO" id="GO:0019877">
    <property type="term" value="P:diaminopimelate biosynthetic process"/>
    <property type="evidence" value="ECO:0007669"/>
    <property type="project" value="UniProtKB-UniRule"/>
</dbReference>
<feature type="domain" description="Peptidase M20 dimerisation" evidence="16">
    <location>
        <begin position="183"/>
        <end position="287"/>
    </location>
</feature>
<reference evidence="17 18" key="1">
    <citation type="submission" date="2016-10" db="EMBL/GenBank/DDBJ databases">
        <authorList>
            <person name="de Groot N.N."/>
        </authorList>
    </citation>
    <scope>NUCLEOTIDE SEQUENCE [LARGE SCALE GENOMIC DNA]</scope>
    <source>
        <strain evidence="17 18">ATCC 35022</strain>
    </source>
</reference>
<keyword evidence="9 15" id="KW-0862">Zinc</keyword>
<dbReference type="Gene3D" id="3.40.630.10">
    <property type="entry name" value="Zn peptidases"/>
    <property type="match status" value="2"/>
</dbReference>
<evidence type="ECO:0000256" key="15">
    <source>
        <dbReference type="HAMAP-Rule" id="MF_01690"/>
    </source>
</evidence>
<dbReference type="NCBIfam" id="NF009557">
    <property type="entry name" value="PRK13009.1"/>
    <property type="match status" value="1"/>
</dbReference>
<keyword evidence="6 15" id="KW-0028">Amino-acid biosynthesis</keyword>
<evidence type="ECO:0000313" key="17">
    <source>
        <dbReference type="EMBL" id="SDB52794.1"/>
    </source>
</evidence>
<evidence type="ECO:0000256" key="1">
    <source>
        <dbReference type="ARBA" id="ARBA00005130"/>
    </source>
</evidence>
<comment type="subunit">
    <text evidence="3 15">Homodimer.</text>
</comment>
<dbReference type="GO" id="GO:0050897">
    <property type="term" value="F:cobalt ion binding"/>
    <property type="evidence" value="ECO:0007669"/>
    <property type="project" value="UniProtKB-UniRule"/>
</dbReference>
<feature type="binding site" evidence="15">
    <location>
        <position position="358"/>
    </location>
    <ligand>
        <name>Zn(2+)</name>
        <dbReference type="ChEBI" id="CHEBI:29105"/>
        <label>2</label>
    </ligand>
</feature>
<dbReference type="HAMAP" id="MF_01690">
    <property type="entry name" value="DapE"/>
    <property type="match status" value="1"/>
</dbReference>
<keyword evidence="11 15" id="KW-0457">Lysine biosynthesis</keyword>
<evidence type="ECO:0000256" key="10">
    <source>
        <dbReference type="ARBA" id="ARBA00022915"/>
    </source>
</evidence>
<dbReference type="NCBIfam" id="TIGR01246">
    <property type="entry name" value="dapE_proteo"/>
    <property type="match status" value="1"/>
</dbReference>
<dbReference type="PANTHER" id="PTHR43808">
    <property type="entry name" value="ACETYLORNITHINE DEACETYLASE"/>
    <property type="match status" value="1"/>
</dbReference>
<comment type="pathway">
    <text evidence="1 15">Amino-acid biosynthesis; L-lysine biosynthesis via DAP pathway; LL-2,6-diaminopimelate from (S)-tetrahydrodipicolinate (succinylase route): step 3/3.</text>
</comment>
<dbReference type="InterPro" id="IPR011650">
    <property type="entry name" value="Peptidase_M20_dimer"/>
</dbReference>
<evidence type="ECO:0000256" key="2">
    <source>
        <dbReference type="ARBA" id="ARBA00006746"/>
    </source>
</evidence>
<dbReference type="AlphaFoldDB" id="A0A1G6E5Q5"/>
<organism evidence="17 18">
    <name type="scientific">Bauldia litoralis</name>
    <dbReference type="NCBI Taxonomy" id="665467"/>
    <lineage>
        <taxon>Bacteria</taxon>
        <taxon>Pseudomonadati</taxon>
        <taxon>Pseudomonadota</taxon>
        <taxon>Alphaproteobacteria</taxon>
        <taxon>Hyphomicrobiales</taxon>
        <taxon>Kaistiaceae</taxon>
        <taxon>Bauldia</taxon>
    </lineage>
</organism>
<dbReference type="GO" id="GO:0008270">
    <property type="term" value="F:zinc ion binding"/>
    <property type="evidence" value="ECO:0007669"/>
    <property type="project" value="UniProtKB-UniRule"/>
</dbReference>